<dbReference type="SUPFAM" id="SSF55729">
    <property type="entry name" value="Acyl-CoA N-acyltransferases (Nat)"/>
    <property type="match status" value="1"/>
</dbReference>
<name>A0A7W7WKT1_9ACTN</name>
<protein>
    <submittedName>
        <fullName evidence="2">GNAT superfamily N-acetyltransferase</fullName>
    </submittedName>
</protein>
<dbReference type="AlphaFoldDB" id="A0A7W7WKT1"/>
<dbReference type="Pfam" id="PF13527">
    <property type="entry name" value="Acetyltransf_9"/>
    <property type="match status" value="1"/>
</dbReference>
<keyword evidence="2" id="KW-0808">Transferase</keyword>
<dbReference type="Proteomes" id="UP000573327">
    <property type="component" value="Unassembled WGS sequence"/>
</dbReference>
<dbReference type="Gene3D" id="3.40.630.30">
    <property type="match status" value="1"/>
</dbReference>
<evidence type="ECO:0000259" key="1">
    <source>
        <dbReference type="PROSITE" id="PS51186"/>
    </source>
</evidence>
<evidence type="ECO:0000313" key="2">
    <source>
        <dbReference type="EMBL" id="MBB4950731.1"/>
    </source>
</evidence>
<dbReference type="InterPro" id="IPR016181">
    <property type="entry name" value="Acyl_CoA_acyltransferase"/>
</dbReference>
<feature type="domain" description="N-acetyltransferase" evidence="1">
    <location>
        <begin position="15"/>
        <end position="167"/>
    </location>
</feature>
<comment type="caution">
    <text evidence="2">The sequence shown here is derived from an EMBL/GenBank/DDBJ whole genome shotgun (WGS) entry which is preliminary data.</text>
</comment>
<evidence type="ECO:0000313" key="3">
    <source>
        <dbReference type="Proteomes" id="UP000573327"/>
    </source>
</evidence>
<dbReference type="EMBL" id="JACHJR010000001">
    <property type="protein sequence ID" value="MBB4950731.1"/>
    <property type="molecule type" value="Genomic_DNA"/>
</dbReference>
<accession>A0A7W7WKT1</accession>
<keyword evidence="3" id="KW-1185">Reference proteome</keyword>
<dbReference type="GO" id="GO:0016747">
    <property type="term" value="F:acyltransferase activity, transferring groups other than amino-acyl groups"/>
    <property type="evidence" value="ECO:0007669"/>
    <property type="project" value="InterPro"/>
</dbReference>
<organism evidence="2 3">
    <name type="scientific">Kitasatospora gansuensis</name>
    <dbReference type="NCBI Taxonomy" id="258050"/>
    <lineage>
        <taxon>Bacteria</taxon>
        <taxon>Bacillati</taxon>
        <taxon>Actinomycetota</taxon>
        <taxon>Actinomycetes</taxon>
        <taxon>Kitasatosporales</taxon>
        <taxon>Streptomycetaceae</taxon>
        <taxon>Kitasatospora</taxon>
    </lineage>
</organism>
<proteinExistence type="predicted"/>
<dbReference type="RefSeq" id="WP_313068916.1">
    <property type="nucleotide sequence ID" value="NZ_JACHJR010000001.1"/>
</dbReference>
<reference evidence="2 3" key="1">
    <citation type="submission" date="2020-08" db="EMBL/GenBank/DDBJ databases">
        <title>Sequencing the genomes of 1000 actinobacteria strains.</title>
        <authorList>
            <person name="Klenk H.-P."/>
        </authorList>
    </citation>
    <scope>NUCLEOTIDE SEQUENCE [LARGE SCALE GENOMIC DNA]</scope>
    <source>
        <strain evidence="2 3">DSM 44786</strain>
    </source>
</reference>
<dbReference type="InterPro" id="IPR000182">
    <property type="entry name" value="GNAT_dom"/>
</dbReference>
<gene>
    <name evidence="2" type="ORF">F4556_006266</name>
</gene>
<dbReference type="PROSITE" id="PS51186">
    <property type="entry name" value="GNAT"/>
    <property type="match status" value="1"/>
</dbReference>
<sequence length="349" mass="37719">MSASPEQVRDEAAELTFRPLAPADTPAVLDLLTASLAGGPTGTRTAEFFDWKHRRNPFGASPGLVAVTPAGRIVGVRLFLRWEWQRAGQVLRAVRPVDTATHPDFQGRGIFRRLTTDLLEQVAPETELVFNTPNGNSLPGYLRMGWQDLGQVPVTLRVARPLSFARGARAALTRRRAAAGPVACELPTAADWFGTEPVKGLLDERAAADAPDGRIAVPRTEEFLRWRYGDAPGLDYRVITCHRGGELAGVAFGRPRRRGPLVEFTLADLIVRPGDGEAAARLLRAAARAGGDHVATHLAPGTEAARAALRVGYLRAPRTGLRLAARTPAGQPPPGRTEFRFTLGDLEVF</sequence>